<accession>A0ABR5ALQ3</accession>
<proteinExistence type="predicted"/>
<reference evidence="1 2" key="1">
    <citation type="submission" date="2014-12" db="EMBL/GenBank/DDBJ databases">
        <title>Draft genome sequence of Paenibacillus kamchatkensis strain B-2647.</title>
        <authorList>
            <person name="Karlyshev A.V."/>
            <person name="Kudryashova E.B."/>
        </authorList>
    </citation>
    <scope>NUCLEOTIDE SEQUENCE [LARGE SCALE GENOMIC DNA]</scope>
    <source>
        <strain evidence="1 2">VKM B-2647</strain>
    </source>
</reference>
<evidence type="ECO:0008006" key="3">
    <source>
        <dbReference type="Google" id="ProtNLM"/>
    </source>
</evidence>
<dbReference type="RefSeq" id="WP_041046019.1">
    <property type="nucleotide sequence ID" value="NZ_JXAK01000005.1"/>
</dbReference>
<evidence type="ECO:0000313" key="1">
    <source>
        <dbReference type="EMBL" id="KIL41857.1"/>
    </source>
</evidence>
<dbReference type="Proteomes" id="UP000031967">
    <property type="component" value="Unassembled WGS sequence"/>
</dbReference>
<sequence>MARMAKQGDYNKKGNADKTLDEALDAKVTVNGETNSQDDAVAALAGHLNKTADDDDVLG</sequence>
<name>A0ABR5ALQ3_9BACL</name>
<keyword evidence="2" id="KW-1185">Reference proteome</keyword>
<comment type="caution">
    <text evidence="1">The sequence shown here is derived from an EMBL/GenBank/DDBJ whole genome shotgun (WGS) entry which is preliminary data.</text>
</comment>
<organism evidence="1 2">
    <name type="scientific">Gordoniibacillus kamchatkensis</name>
    <dbReference type="NCBI Taxonomy" id="1590651"/>
    <lineage>
        <taxon>Bacteria</taxon>
        <taxon>Bacillati</taxon>
        <taxon>Bacillota</taxon>
        <taxon>Bacilli</taxon>
        <taxon>Bacillales</taxon>
        <taxon>Paenibacillaceae</taxon>
        <taxon>Gordoniibacillus</taxon>
    </lineage>
</organism>
<dbReference type="EMBL" id="JXAK01000005">
    <property type="protein sequence ID" value="KIL41857.1"/>
    <property type="molecule type" value="Genomic_DNA"/>
</dbReference>
<gene>
    <name evidence="1" type="ORF">SD70_04375</name>
</gene>
<protein>
    <recommendedName>
        <fullName evidence="3">DUF4025 domain-containing protein</fullName>
    </recommendedName>
</protein>
<evidence type="ECO:0000313" key="2">
    <source>
        <dbReference type="Proteomes" id="UP000031967"/>
    </source>
</evidence>